<dbReference type="Proteomes" id="UP000481109">
    <property type="component" value="Unassembled WGS sequence"/>
</dbReference>
<comment type="caution">
    <text evidence="3">The sequence shown here is derived from an EMBL/GenBank/DDBJ whole genome shotgun (WGS) entry which is preliminary data.</text>
</comment>
<reference evidence="3 4" key="1">
    <citation type="submission" date="2020-02" db="EMBL/GenBank/DDBJ databases">
        <title>Whole-genome analyses of novel actinobacteria.</title>
        <authorList>
            <person name="Sahin N."/>
            <person name="Tokatli A."/>
        </authorList>
    </citation>
    <scope>NUCLEOTIDE SEQUENCE [LARGE SCALE GENOMIC DNA]</scope>
    <source>
        <strain evidence="3 4">YC504</strain>
    </source>
</reference>
<evidence type="ECO:0000256" key="2">
    <source>
        <dbReference type="SAM" id="MobiDB-lite"/>
    </source>
</evidence>
<dbReference type="AlphaFoldDB" id="A0A6G4XM81"/>
<dbReference type="EMBL" id="JAAKZW010000107">
    <property type="protein sequence ID" value="NGO78538.1"/>
    <property type="molecule type" value="Genomic_DNA"/>
</dbReference>
<gene>
    <name evidence="3" type="ORF">G6045_23200</name>
</gene>
<dbReference type="PANTHER" id="PTHR42928">
    <property type="entry name" value="TRICARBOXYLATE-BINDING PROTEIN"/>
    <property type="match status" value="1"/>
</dbReference>
<accession>A0A6G4XM81</accession>
<protein>
    <submittedName>
        <fullName evidence="3">Uncharacterized protein</fullName>
    </submittedName>
</protein>
<dbReference type="Gene3D" id="3.40.190.150">
    <property type="entry name" value="Bordetella uptake gene, domain 1"/>
    <property type="match status" value="1"/>
</dbReference>
<dbReference type="InterPro" id="IPR005064">
    <property type="entry name" value="BUG"/>
</dbReference>
<dbReference type="Pfam" id="PF03401">
    <property type="entry name" value="TctC"/>
    <property type="match status" value="1"/>
</dbReference>
<feature type="region of interest" description="Disordered" evidence="2">
    <location>
        <begin position="97"/>
        <end position="153"/>
    </location>
</feature>
<dbReference type="InterPro" id="IPR042100">
    <property type="entry name" value="Bug_dom1"/>
</dbReference>
<organism evidence="3 4">
    <name type="scientific">Streptomyces mesophilus</name>
    <dbReference type="NCBI Taxonomy" id="1775132"/>
    <lineage>
        <taxon>Bacteria</taxon>
        <taxon>Bacillati</taxon>
        <taxon>Actinomycetota</taxon>
        <taxon>Actinomycetes</taxon>
        <taxon>Kitasatosporales</taxon>
        <taxon>Streptomycetaceae</taxon>
        <taxon>Streptomyces</taxon>
    </lineage>
</organism>
<evidence type="ECO:0000313" key="4">
    <source>
        <dbReference type="Proteomes" id="UP000481109"/>
    </source>
</evidence>
<evidence type="ECO:0000313" key="3">
    <source>
        <dbReference type="EMBL" id="NGO78538.1"/>
    </source>
</evidence>
<comment type="similarity">
    <text evidence="1">Belongs to the UPF0065 (bug) family.</text>
</comment>
<sequence length="246" mass="25640">MCSAARPTVEGYVLVVPAASPHKSVKDLTGKGDIKVDAAAVHIAEAYKRVEAGKLRALAAFPAERHVAFPDMPTAKESGYDVVVDQRRFVAGPAGIPADVRGKLRRPSPSRSAPRWCAGRAGRGRRRPRTPDPSGNTEGAAHPPPDGPPLGSGVIRRDQAFSGRIAVGACQSSVAMSSNSLTALMSAVGLIAMLVTRSRIASTTTGTWCSCASFLAFSKASARSAGSVTRIALQPRPSATLTWSTP</sequence>
<name>A0A6G4XM81_9ACTN</name>
<evidence type="ECO:0000256" key="1">
    <source>
        <dbReference type="ARBA" id="ARBA00006987"/>
    </source>
</evidence>
<keyword evidence="4" id="KW-1185">Reference proteome</keyword>
<dbReference type="PANTHER" id="PTHR42928:SF3">
    <property type="entry name" value="UPF0065 PROTEIN YFLP"/>
    <property type="match status" value="1"/>
</dbReference>
<proteinExistence type="inferred from homology"/>
<dbReference type="Gene3D" id="3.40.190.10">
    <property type="entry name" value="Periplasmic binding protein-like II"/>
    <property type="match status" value="1"/>
</dbReference>
<feature type="compositionally biased region" description="Low complexity" evidence="2">
    <location>
        <begin position="109"/>
        <end position="120"/>
    </location>
</feature>